<evidence type="ECO:0000256" key="5">
    <source>
        <dbReference type="ARBA" id="ARBA00022691"/>
    </source>
</evidence>
<sequence length="292" mass="33047">MKSQKSFLNQDQAGTLYVVPTPIGNLEDLTIRALNLLKTVDLIGAEDTRNTKKLLAHYEIHCPLTSYHEHSDDSKLNYLLSELQAGKQIAIVSDAGMPGISDPGTSLIQQAIQAGINVVVLPGANAALCALVGSGLPTDQFYFYGFLPRKNKDRRQAWQDLNCQTGTIILYESPYRVRSTLKELKDHLGNRSIAIARELTKKFEEYVRGTVDDVLQWAETGTIKGEFCIVIEGNQSIPQLEEDWWKDLTIIEHVDHYMESEQLMSKEAIKKVAQERRLQKRAVYQIYHKIED</sequence>
<dbReference type="EC" id="2.1.1.198" evidence="6"/>
<dbReference type="Gene3D" id="3.30.950.10">
    <property type="entry name" value="Methyltransferase, Cobalt-precorrin-4 Transmethylase, Domain 2"/>
    <property type="match status" value="1"/>
</dbReference>
<evidence type="ECO:0000256" key="1">
    <source>
        <dbReference type="ARBA" id="ARBA00022490"/>
    </source>
</evidence>
<accession>A0ABP7VY83</accession>
<proteinExistence type="inferred from homology"/>
<dbReference type="InterPro" id="IPR000878">
    <property type="entry name" value="4pyrrol_Mease"/>
</dbReference>
<dbReference type="InterPro" id="IPR008189">
    <property type="entry name" value="rRNA_ssu_MeTfrase_I"/>
</dbReference>
<comment type="catalytic activity">
    <reaction evidence="6">
        <text>cytidine(1402) in 16S rRNA + S-adenosyl-L-methionine = 2'-O-methylcytidine(1402) in 16S rRNA + S-adenosyl-L-homocysteine + H(+)</text>
        <dbReference type="Rhea" id="RHEA:42924"/>
        <dbReference type="Rhea" id="RHEA-COMP:10285"/>
        <dbReference type="Rhea" id="RHEA-COMP:10286"/>
        <dbReference type="ChEBI" id="CHEBI:15378"/>
        <dbReference type="ChEBI" id="CHEBI:57856"/>
        <dbReference type="ChEBI" id="CHEBI:59789"/>
        <dbReference type="ChEBI" id="CHEBI:74495"/>
        <dbReference type="ChEBI" id="CHEBI:82748"/>
        <dbReference type="EC" id="2.1.1.198"/>
    </reaction>
</comment>
<comment type="function">
    <text evidence="6">Catalyzes the 2'-O-methylation of the ribose of cytidine 1402 (C1402) in 16S rRNA.</text>
</comment>
<comment type="similarity">
    <text evidence="6">Belongs to the methyltransferase superfamily. RsmI family.</text>
</comment>
<dbReference type="Pfam" id="PF00590">
    <property type="entry name" value="TP_methylase"/>
    <property type="match status" value="1"/>
</dbReference>
<evidence type="ECO:0000256" key="2">
    <source>
        <dbReference type="ARBA" id="ARBA00022552"/>
    </source>
</evidence>
<gene>
    <name evidence="6 8" type="primary">rsmI</name>
    <name evidence="8" type="ORF">GCM10022410_21600</name>
</gene>
<dbReference type="InterPro" id="IPR035996">
    <property type="entry name" value="4pyrrol_Methylase_sf"/>
</dbReference>
<dbReference type="InterPro" id="IPR018063">
    <property type="entry name" value="SAM_MeTrfase_RsmI_CS"/>
</dbReference>
<evidence type="ECO:0000259" key="7">
    <source>
        <dbReference type="Pfam" id="PF00590"/>
    </source>
</evidence>
<dbReference type="InterPro" id="IPR014777">
    <property type="entry name" value="4pyrrole_Mease_sub1"/>
</dbReference>
<protein>
    <recommendedName>
        <fullName evidence="6">Ribosomal RNA small subunit methyltransferase I</fullName>
        <ecNumber evidence="6">2.1.1.198</ecNumber>
    </recommendedName>
    <alternativeName>
        <fullName evidence="6">16S rRNA 2'-O-ribose C1402 methyltransferase</fullName>
    </alternativeName>
    <alternativeName>
        <fullName evidence="6">rRNA (cytidine-2'-O-)-methyltransferase RsmI</fullName>
    </alternativeName>
</protein>
<comment type="caution">
    <text evidence="8">The sequence shown here is derived from an EMBL/GenBank/DDBJ whole genome shotgun (WGS) entry which is preliminary data.</text>
</comment>
<name>A0ABP7VY83_9BACI</name>
<keyword evidence="5 6" id="KW-0949">S-adenosyl-L-methionine</keyword>
<dbReference type="RefSeq" id="WP_344913056.1">
    <property type="nucleotide sequence ID" value="NZ_BAABDL010000118.1"/>
</dbReference>
<keyword evidence="9" id="KW-1185">Reference proteome</keyword>
<keyword evidence="1 6" id="KW-0963">Cytoplasm</keyword>
<dbReference type="Proteomes" id="UP001501734">
    <property type="component" value="Unassembled WGS sequence"/>
</dbReference>
<dbReference type="PANTHER" id="PTHR46111">
    <property type="entry name" value="RIBOSOMAL RNA SMALL SUBUNIT METHYLTRANSFERASE I"/>
    <property type="match status" value="1"/>
</dbReference>
<evidence type="ECO:0000256" key="4">
    <source>
        <dbReference type="ARBA" id="ARBA00022679"/>
    </source>
</evidence>
<dbReference type="EMBL" id="BAABDL010000118">
    <property type="protein sequence ID" value="GAA4076419.1"/>
    <property type="molecule type" value="Genomic_DNA"/>
</dbReference>
<dbReference type="NCBIfam" id="TIGR00096">
    <property type="entry name" value="16S rRNA (cytidine(1402)-2'-O)-methyltransferase"/>
    <property type="match status" value="1"/>
</dbReference>
<feature type="domain" description="Tetrapyrrole methylase" evidence="7">
    <location>
        <begin position="15"/>
        <end position="214"/>
    </location>
</feature>
<dbReference type="PROSITE" id="PS01296">
    <property type="entry name" value="RSMI"/>
    <property type="match status" value="1"/>
</dbReference>
<evidence type="ECO:0000256" key="3">
    <source>
        <dbReference type="ARBA" id="ARBA00022603"/>
    </source>
</evidence>
<dbReference type="PIRSF" id="PIRSF005917">
    <property type="entry name" value="MTase_YraL"/>
    <property type="match status" value="1"/>
</dbReference>
<keyword evidence="2 6" id="KW-0698">rRNA processing</keyword>
<dbReference type="SUPFAM" id="SSF53790">
    <property type="entry name" value="Tetrapyrrole methylase"/>
    <property type="match status" value="1"/>
</dbReference>
<keyword evidence="4 6" id="KW-0808">Transferase</keyword>
<dbReference type="InterPro" id="IPR014776">
    <property type="entry name" value="4pyrrole_Mease_sub2"/>
</dbReference>
<reference evidence="9" key="1">
    <citation type="journal article" date="2019" name="Int. J. Syst. Evol. Microbiol.">
        <title>The Global Catalogue of Microorganisms (GCM) 10K type strain sequencing project: providing services to taxonomists for standard genome sequencing and annotation.</title>
        <authorList>
            <consortium name="The Broad Institute Genomics Platform"/>
            <consortium name="The Broad Institute Genome Sequencing Center for Infectious Disease"/>
            <person name="Wu L."/>
            <person name="Ma J."/>
        </authorList>
    </citation>
    <scope>NUCLEOTIDE SEQUENCE [LARGE SCALE GENOMIC DNA]</scope>
    <source>
        <strain evidence="9">JCM 17250</strain>
    </source>
</reference>
<keyword evidence="3 6" id="KW-0489">Methyltransferase</keyword>
<dbReference type="Gene3D" id="3.40.1010.10">
    <property type="entry name" value="Cobalt-precorrin-4 Transmethylase, Domain 1"/>
    <property type="match status" value="1"/>
</dbReference>
<organism evidence="8 9">
    <name type="scientific">Amphibacillus indicireducens</name>
    <dbReference type="NCBI Taxonomy" id="1076330"/>
    <lineage>
        <taxon>Bacteria</taxon>
        <taxon>Bacillati</taxon>
        <taxon>Bacillota</taxon>
        <taxon>Bacilli</taxon>
        <taxon>Bacillales</taxon>
        <taxon>Bacillaceae</taxon>
        <taxon>Amphibacillus</taxon>
    </lineage>
</organism>
<evidence type="ECO:0000313" key="8">
    <source>
        <dbReference type="EMBL" id="GAA4076419.1"/>
    </source>
</evidence>
<evidence type="ECO:0000313" key="9">
    <source>
        <dbReference type="Proteomes" id="UP001501734"/>
    </source>
</evidence>
<comment type="subcellular location">
    <subcellularLocation>
        <location evidence="6">Cytoplasm</location>
    </subcellularLocation>
</comment>
<dbReference type="PANTHER" id="PTHR46111:SF1">
    <property type="entry name" value="RIBOSOMAL RNA SMALL SUBUNIT METHYLTRANSFERASE I"/>
    <property type="match status" value="1"/>
</dbReference>
<dbReference type="CDD" id="cd11648">
    <property type="entry name" value="RsmI"/>
    <property type="match status" value="1"/>
</dbReference>
<evidence type="ECO:0000256" key="6">
    <source>
        <dbReference type="HAMAP-Rule" id="MF_01877"/>
    </source>
</evidence>
<dbReference type="HAMAP" id="MF_01877">
    <property type="entry name" value="16SrRNA_methyltr_I"/>
    <property type="match status" value="1"/>
</dbReference>